<dbReference type="RefSeq" id="WP_143009374.1">
    <property type="nucleotide sequence ID" value="NZ_FNCS01000005.1"/>
</dbReference>
<dbReference type="OrthoDB" id="323914at2"/>
<keyword evidence="3" id="KW-1185">Reference proteome</keyword>
<name>A0A1G7VYE8_9HYPH</name>
<reference evidence="2 3" key="1">
    <citation type="submission" date="2016-10" db="EMBL/GenBank/DDBJ databases">
        <authorList>
            <person name="de Groot N.N."/>
        </authorList>
    </citation>
    <scope>NUCLEOTIDE SEQUENCE [LARGE SCALE GENOMIC DNA]</scope>
    <source>
        <strain evidence="2 3">CGMCC 1.10267</strain>
    </source>
</reference>
<gene>
    <name evidence="2" type="ORF">SAMN04487974_10573</name>
</gene>
<proteinExistence type="predicted"/>
<keyword evidence="1" id="KW-0732">Signal</keyword>
<dbReference type="EMBL" id="FNCS01000005">
    <property type="protein sequence ID" value="SDG64469.1"/>
    <property type="molecule type" value="Genomic_DNA"/>
</dbReference>
<evidence type="ECO:0000256" key="1">
    <source>
        <dbReference type="SAM" id="SignalP"/>
    </source>
</evidence>
<feature type="chain" id="PRO_5011557505" description="Lipid A 3-O-deacylase (PagL)" evidence="1">
    <location>
        <begin position="20"/>
        <end position="199"/>
    </location>
</feature>
<evidence type="ECO:0008006" key="4">
    <source>
        <dbReference type="Google" id="ProtNLM"/>
    </source>
</evidence>
<feature type="signal peptide" evidence="1">
    <location>
        <begin position="1"/>
        <end position="19"/>
    </location>
</feature>
<dbReference type="Proteomes" id="UP000199495">
    <property type="component" value="Unassembled WGS sequence"/>
</dbReference>
<evidence type="ECO:0000313" key="2">
    <source>
        <dbReference type="EMBL" id="SDG64469.1"/>
    </source>
</evidence>
<organism evidence="2 3">
    <name type="scientific">Pelagibacterium luteolum</name>
    <dbReference type="NCBI Taxonomy" id="440168"/>
    <lineage>
        <taxon>Bacteria</taxon>
        <taxon>Pseudomonadati</taxon>
        <taxon>Pseudomonadota</taxon>
        <taxon>Alphaproteobacteria</taxon>
        <taxon>Hyphomicrobiales</taxon>
        <taxon>Devosiaceae</taxon>
        <taxon>Pelagibacterium</taxon>
    </lineage>
</organism>
<sequence length="199" mass="20837">MKCIVLAATVMVVASPALAQMNTTGEPTRGDQSVFIMGGVMGAGHELEMLNPFTAEYEDAIVLGGGYQYFFYEPFDGVRVGAEVGAVARIGETTTGEAWAGIVTKHDGVVVGDTIRLSPSVTFGGSVVTGTMGVEAQRAEGDGLPGEVLFYLSPEISVSHVDNPNTEAFWRLHHRSGAWNSFGGGGSANATMIGVRTSF</sequence>
<accession>A0A1G7VYE8</accession>
<evidence type="ECO:0000313" key="3">
    <source>
        <dbReference type="Proteomes" id="UP000199495"/>
    </source>
</evidence>
<dbReference type="AlphaFoldDB" id="A0A1G7VYE8"/>
<protein>
    <recommendedName>
        <fullName evidence="4">Lipid A 3-O-deacylase (PagL)</fullName>
    </recommendedName>
</protein>